<reference evidence="2" key="1">
    <citation type="submission" date="2021-07" db="EMBL/GenBank/DDBJ databases">
        <authorList>
            <person name="Catto M.A."/>
            <person name="Jacobson A."/>
            <person name="Kennedy G."/>
            <person name="Labadie P."/>
            <person name="Hunt B.G."/>
            <person name="Srinivasan R."/>
        </authorList>
    </citation>
    <scope>NUCLEOTIDE SEQUENCE</scope>
    <source>
        <strain evidence="2">PL_HMW_Pooled</strain>
        <tissue evidence="2">Head</tissue>
    </source>
</reference>
<feature type="coiled-coil region" evidence="1">
    <location>
        <begin position="187"/>
        <end position="218"/>
    </location>
</feature>
<keyword evidence="2" id="KW-0540">Nuclease</keyword>
<dbReference type="EMBL" id="JAHWGI010001014">
    <property type="protein sequence ID" value="KAK3920657.1"/>
    <property type="molecule type" value="Genomic_DNA"/>
</dbReference>
<evidence type="ECO:0000256" key="1">
    <source>
        <dbReference type="SAM" id="Coils"/>
    </source>
</evidence>
<keyword evidence="2" id="KW-0378">Hydrolase</keyword>
<accession>A0AAE1HFZ3</accession>
<keyword evidence="1" id="KW-0175">Coiled coil</keyword>
<comment type="caution">
    <text evidence="2">The sequence shown here is derived from an EMBL/GenBank/DDBJ whole genome shotgun (WGS) entry which is preliminary data.</text>
</comment>
<name>A0AAE1HFZ3_9NEOP</name>
<keyword evidence="3" id="KW-1185">Reference proteome</keyword>
<protein>
    <submittedName>
        <fullName evidence="2">Endonuclease MutS2</fullName>
    </submittedName>
</protein>
<proteinExistence type="predicted"/>
<evidence type="ECO:0000313" key="2">
    <source>
        <dbReference type="EMBL" id="KAK3920657.1"/>
    </source>
</evidence>
<gene>
    <name evidence="2" type="ORF">KUF71_009914</name>
</gene>
<dbReference type="Proteomes" id="UP001219518">
    <property type="component" value="Unassembled WGS sequence"/>
</dbReference>
<evidence type="ECO:0000313" key="3">
    <source>
        <dbReference type="Proteomes" id="UP001219518"/>
    </source>
</evidence>
<dbReference type="GO" id="GO:0004519">
    <property type="term" value="F:endonuclease activity"/>
    <property type="evidence" value="ECO:0007669"/>
    <property type="project" value="UniProtKB-KW"/>
</dbReference>
<dbReference type="AlphaFoldDB" id="A0AAE1HFZ3"/>
<sequence length="288" mass="33037">MAESQTSNNWLALVRFPNEGDIKKILLAREITHKVIAIGNEVEYRPKHLRDFVHIQPYRIRTDCDAVDGEEHSYYCQIYKLSDNKQELEALIAPNAKRLNWTRISNFPQDPVTSCDEAHTLVGSGVLMPKQKERTVLKQLQRENQNIHLDAAIKHLSKRNPLEGLSTNISMSRGHSSEVPISTSTLEEKYVQEIQRLQEQLQSQREELEEERRRNLAAAVSDNAISALKKELTDFLNERMLAMAQENKSMVKQVMNQNTELKEEISGLRSGMFPRVCEWLDNIGPGGF</sequence>
<keyword evidence="2" id="KW-0255">Endonuclease</keyword>
<organism evidence="2 3">
    <name type="scientific">Frankliniella fusca</name>
    <dbReference type="NCBI Taxonomy" id="407009"/>
    <lineage>
        <taxon>Eukaryota</taxon>
        <taxon>Metazoa</taxon>
        <taxon>Ecdysozoa</taxon>
        <taxon>Arthropoda</taxon>
        <taxon>Hexapoda</taxon>
        <taxon>Insecta</taxon>
        <taxon>Pterygota</taxon>
        <taxon>Neoptera</taxon>
        <taxon>Paraneoptera</taxon>
        <taxon>Thysanoptera</taxon>
        <taxon>Terebrantia</taxon>
        <taxon>Thripoidea</taxon>
        <taxon>Thripidae</taxon>
        <taxon>Frankliniella</taxon>
    </lineage>
</organism>
<reference evidence="2" key="2">
    <citation type="journal article" date="2023" name="BMC Genomics">
        <title>Pest status, molecular evolution, and epigenetic factors derived from the genome assembly of Frankliniella fusca, a thysanopteran phytovirus vector.</title>
        <authorList>
            <person name="Catto M.A."/>
            <person name="Labadie P.E."/>
            <person name="Jacobson A.L."/>
            <person name="Kennedy G.G."/>
            <person name="Srinivasan R."/>
            <person name="Hunt B.G."/>
        </authorList>
    </citation>
    <scope>NUCLEOTIDE SEQUENCE</scope>
    <source>
        <strain evidence="2">PL_HMW_Pooled</strain>
    </source>
</reference>